<gene>
    <name evidence="2" type="primary">Cni-F54D8.6</name>
    <name evidence="2" type="synonym">Cnig_chr_III.g11103</name>
    <name evidence="2" type="ORF">B9Z55_011103</name>
</gene>
<feature type="region of interest" description="Disordered" evidence="1">
    <location>
        <begin position="1"/>
        <end position="64"/>
    </location>
</feature>
<comment type="caution">
    <text evidence="2">The sequence shown here is derived from an EMBL/GenBank/DDBJ whole genome shotgun (WGS) entry which is preliminary data.</text>
</comment>
<dbReference type="AlphaFoldDB" id="A0A2G5UIN7"/>
<protein>
    <submittedName>
        <fullName evidence="2">Uncharacterized protein</fullName>
    </submittedName>
</protein>
<sequence length="181" mass="20759">MQEEEVPANENASDEGDQAVRIEEEPIHEDMEIEDEPREEEAPTEAVSSVAAQDSDEAVEKSKTQKDAFMEMFRKAPRIKDILPDLREFMEHPDVIEWDRREVEHLVELRIQEEKAKRKAEKAKEKQQQQAVVPPVISTDSLQSAVGFDLAGILQKIKPLTQPVVVPLLSRFPTINHYHQN</sequence>
<keyword evidence="3" id="KW-1185">Reference proteome</keyword>
<accession>A0A2G5UIN7</accession>
<reference evidence="3" key="1">
    <citation type="submission" date="2017-10" db="EMBL/GenBank/DDBJ databases">
        <title>Rapid genome shrinkage in a self-fertile nematode reveals novel sperm competition proteins.</title>
        <authorList>
            <person name="Yin D."/>
            <person name="Schwarz E.M."/>
            <person name="Thomas C.G."/>
            <person name="Felde R.L."/>
            <person name="Korf I.F."/>
            <person name="Cutter A.D."/>
            <person name="Schartner C.M."/>
            <person name="Ralston E.J."/>
            <person name="Meyer B.J."/>
            <person name="Haag E.S."/>
        </authorList>
    </citation>
    <scope>NUCLEOTIDE SEQUENCE [LARGE SCALE GENOMIC DNA]</scope>
    <source>
        <strain evidence="3">JU1422</strain>
    </source>
</reference>
<dbReference type="OrthoDB" id="5875684at2759"/>
<organism evidence="2 3">
    <name type="scientific">Caenorhabditis nigoni</name>
    <dbReference type="NCBI Taxonomy" id="1611254"/>
    <lineage>
        <taxon>Eukaryota</taxon>
        <taxon>Metazoa</taxon>
        <taxon>Ecdysozoa</taxon>
        <taxon>Nematoda</taxon>
        <taxon>Chromadorea</taxon>
        <taxon>Rhabditida</taxon>
        <taxon>Rhabditina</taxon>
        <taxon>Rhabditomorpha</taxon>
        <taxon>Rhabditoidea</taxon>
        <taxon>Rhabditidae</taxon>
        <taxon>Peloderinae</taxon>
        <taxon>Caenorhabditis</taxon>
    </lineage>
</organism>
<feature type="compositionally biased region" description="Acidic residues" evidence="1">
    <location>
        <begin position="1"/>
        <end position="17"/>
    </location>
</feature>
<evidence type="ECO:0000256" key="1">
    <source>
        <dbReference type="SAM" id="MobiDB-lite"/>
    </source>
</evidence>
<feature type="compositionally biased region" description="Acidic residues" evidence="1">
    <location>
        <begin position="31"/>
        <end position="43"/>
    </location>
</feature>
<name>A0A2G5UIN7_9PELO</name>
<evidence type="ECO:0000313" key="3">
    <source>
        <dbReference type="Proteomes" id="UP000230233"/>
    </source>
</evidence>
<evidence type="ECO:0000313" key="2">
    <source>
        <dbReference type="EMBL" id="PIC39404.1"/>
    </source>
</evidence>
<dbReference type="EMBL" id="PDUG01000003">
    <property type="protein sequence ID" value="PIC39404.1"/>
    <property type="molecule type" value="Genomic_DNA"/>
</dbReference>
<feature type="compositionally biased region" description="Basic and acidic residues" evidence="1">
    <location>
        <begin position="18"/>
        <end position="30"/>
    </location>
</feature>
<dbReference type="Proteomes" id="UP000230233">
    <property type="component" value="Chromosome III"/>
</dbReference>
<proteinExistence type="predicted"/>